<evidence type="ECO:0000256" key="2">
    <source>
        <dbReference type="ARBA" id="ARBA00023015"/>
    </source>
</evidence>
<dbReference type="InterPro" id="IPR023050">
    <property type="entry name" value="PyrR"/>
</dbReference>
<dbReference type="EC" id="2.4.2.9" evidence="4"/>
<reference evidence="7" key="1">
    <citation type="journal article" date="2014" name="Int. J. Syst. Evol. Microbiol.">
        <title>Complete genome sequence of Corynebacterium casei LMG S-19264T (=DSM 44701T), isolated from a smear-ripened cheese.</title>
        <authorList>
            <consortium name="US DOE Joint Genome Institute (JGI-PGF)"/>
            <person name="Walter F."/>
            <person name="Albersmeier A."/>
            <person name="Kalinowski J."/>
            <person name="Ruckert C."/>
        </authorList>
    </citation>
    <scope>NUCLEOTIDE SEQUENCE</scope>
    <source>
        <strain evidence="7">CGMCC 4.7308</strain>
    </source>
</reference>
<dbReference type="GO" id="GO:0004845">
    <property type="term" value="F:uracil phosphoribosyltransferase activity"/>
    <property type="evidence" value="ECO:0007669"/>
    <property type="project" value="UniProtKB-UniRule"/>
</dbReference>
<evidence type="ECO:0000256" key="4">
    <source>
        <dbReference type="HAMAP-Rule" id="MF_01219"/>
    </source>
</evidence>
<dbReference type="InterPro" id="IPR000836">
    <property type="entry name" value="PRTase_dom"/>
</dbReference>
<dbReference type="PANTHER" id="PTHR11608:SF0">
    <property type="entry name" value="BIFUNCTIONAL PROTEIN PYRR"/>
    <property type="match status" value="1"/>
</dbReference>
<dbReference type="HAMAP" id="MF_01219">
    <property type="entry name" value="PyrR"/>
    <property type="match status" value="1"/>
</dbReference>
<dbReference type="RefSeq" id="WP_308426354.1">
    <property type="nucleotide sequence ID" value="NZ_BMNA01000001.1"/>
</dbReference>
<dbReference type="Gene3D" id="3.40.50.2020">
    <property type="match status" value="1"/>
</dbReference>
<dbReference type="CDD" id="cd06223">
    <property type="entry name" value="PRTases_typeI"/>
    <property type="match status" value="1"/>
</dbReference>
<evidence type="ECO:0000256" key="1">
    <source>
        <dbReference type="ARBA" id="ARBA00005565"/>
    </source>
</evidence>
<organism evidence="7 8">
    <name type="scientific">Nakamurella endophytica</name>
    <dbReference type="NCBI Taxonomy" id="1748367"/>
    <lineage>
        <taxon>Bacteria</taxon>
        <taxon>Bacillati</taxon>
        <taxon>Actinomycetota</taxon>
        <taxon>Actinomycetes</taxon>
        <taxon>Nakamurellales</taxon>
        <taxon>Nakamurellaceae</taxon>
        <taxon>Nakamurella</taxon>
    </lineage>
</organism>
<keyword evidence="4" id="KW-0808">Transferase</keyword>
<evidence type="ECO:0000259" key="6">
    <source>
        <dbReference type="Pfam" id="PF00156"/>
    </source>
</evidence>
<evidence type="ECO:0000313" key="7">
    <source>
        <dbReference type="EMBL" id="GGL86278.1"/>
    </source>
</evidence>
<accession>A0A917WB72</accession>
<dbReference type="SUPFAM" id="SSF53271">
    <property type="entry name" value="PRTase-like"/>
    <property type="match status" value="1"/>
</dbReference>
<comment type="catalytic activity">
    <reaction evidence="4">
        <text>UMP + diphosphate = 5-phospho-alpha-D-ribose 1-diphosphate + uracil</text>
        <dbReference type="Rhea" id="RHEA:13017"/>
        <dbReference type="ChEBI" id="CHEBI:17568"/>
        <dbReference type="ChEBI" id="CHEBI:33019"/>
        <dbReference type="ChEBI" id="CHEBI:57865"/>
        <dbReference type="ChEBI" id="CHEBI:58017"/>
        <dbReference type="EC" id="2.4.2.9"/>
    </reaction>
</comment>
<keyword evidence="3 4" id="KW-0804">Transcription</keyword>
<reference evidence="7" key="2">
    <citation type="submission" date="2020-09" db="EMBL/GenBank/DDBJ databases">
        <authorList>
            <person name="Sun Q."/>
            <person name="Zhou Y."/>
        </authorList>
    </citation>
    <scope>NUCLEOTIDE SEQUENCE</scope>
    <source>
        <strain evidence="7">CGMCC 4.7308</strain>
    </source>
</reference>
<evidence type="ECO:0000256" key="3">
    <source>
        <dbReference type="ARBA" id="ARBA00023163"/>
    </source>
</evidence>
<keyword evidence="8" id="KW-1185">Reference proteome</keyword>
<keyword evidence="4" id="KW-0328">Glycosyltransferase</keyword>
<dbReference type="FunFam" id="3.40.50.2020:FF:000020">
    <property type="entry name" value="Bifunctional protein PyrR"/>
    <property type="match status" value="1"/>
</dbReference>
<comment type="function">
    <text evidence="4">Regulates the transcription of the pyrimidine nucleotide (pyr) operon in response to exogenous pyrimidines.</text>
</comment>
<dbReference type="InterPro" id="IPR029057">
    <property type="entry name" value="PRTase-like"/>
</dbReference>
<dbReference type="GO" id="GO:0006355">
    <property type="term" value="P:regulation of DNA-templated transcription"/>
    <property type="evidence" value="ECO:0007669"/>
    <property type="project" value="UniProtKB-UniRule"/>
</dbReference>
<dbReference type="Pfam" id="PF00156">
    <property type="entry name" value="Pribosyltran"/>
    <property type="match status" value="1"/>
</dbReference>
<feature type="compositionally biased region" description="Low complexity" evidence="5">
    <location>
        <begin position="8"/>
        <end position="26"/>
    </location>
</feature>
<dbReference type="NCBIfam" id="NF003549">
    <property type="entry name" value="PRK05205.1-5"/>
    <property type="match status" value="1"/>
</dbReference>
<keyword evidence="2 4" id="KW-0805">Transcription regulation</keyword>
<dbReference type="EMBL" id="BMNA01000001">
    <property type="protein sequence ID" value="GGL86278.1"/>
    <property type="molecule type" value="Genomic_DNA"/>
</dbReference>
<feature type="short sequence motif" description="PRPP-binding" evidence="4">
    <location>
        <begin position="120"/>
        <end position="132"/>
    </location>
</feature>
<proteinExistence type="inferred from homology"/>
<dbReference type="InterPro" id="IPR050137">
    <property type="entry name" value="PyrR_bifunctional"/>
</dbReference>
<gene>
    <name evidence="4 7" type="primary">pyrR</name>
    <name evidence="7" type="ORF">GCM10011594_02360</name>
</gene>
<feature type="domain" description="Phosphoribosyltransferase" evidence="6">
    <location>
        <begin position="28"/>
        <end position="171"/>
    </location>
</feature>
<dbReference type="AlphaFoldDB" id="A0A917WB72"/>
<comment type="caution">
    <text evidence="7">The sequence shown here is derived from an EMBL/GenBank/DDBJ whole genome shotgun (WGS) entry which is preliminary data.</text>
</comment>
<sequence>MAPARPETTSTDAASPAPPAADARTPGRLLAGPDIARTVDRMAHQILERTTGRTAVLVGIPTRGVHLAHRLSGRLRTFSGQAFPVGELDITLYRDDLRRRPPRSLGQTTLPDGGVEDATVILVDDVLYSGRTVRAALDALRDHGRPAQVQLAVLVDRGHRRLPIRADYVGKNVPTALADDVVVRLAEVDGVDEVELVRAP</sequence>
<evidence type="ECO:0000313" key="8">
    <source>
        <dbReference type="Proteomes" id="UP000655208"/>
    </source>
</evidence>
<dbReference type="NCBIfam" id="NF003547">
    <property type="entry name" value="PRK05205.1-3"/>
    <property type="match status" value="1"/>
</dbReference>
<comment type="function">
    <text evidence="4">Also displays a weak uracil phosphoribosyltransferase activity which is not physiologically significant.</text>
</comment>
<protein>
    <recommendedName>
        <fullName evidence="4">Bifunctional protein PyrR</fullName>
    </recommendedName>
    <domain>
        <recommendedName>
            <fullName evidence="4">Pyrimidine operon regulatory protein</fullName>
        </recommendedName>
    </domain>
    <domain>
        <recommendedName>
            <fullName evidence="4">Uracil phosphoribosyltransferase</fullName>
            <shortName evidence="4">UPRTase</shortName>
            <ecNumber evidence="4">2.4.2.9</ecNumber>
        </recommendedName>
    </domain>
</protein>
<feature type="region of interest" description="Disordered" evidence="5">
    <location>
        <begin position="1"/>
        <end position="29"/>
    </location>
</feature>
<evidence type="ECO:0000256" key="5">
    <source>
        <dbReference type="SAM" id="MobiDB-lite"/>
    </source>
</evidence>
<dbReference type="PANTHER" id="PTHR11608">
    <property type="entry name" value="BIFUNCTIONAL PROTEIN PYRR"/>
    <property type="match status" value="1"/>
</dbReference>
<name>A0A917WB72_9ACTN</name>
<dbReference type="Proteomes" id="UP000655208">
    <property type="component" value="Unassembled WGS sequence"/>
</dbReference>
<comment type="similarity">
    <text evidence="1 4">Belongs to the purine/pyrimidine phosphoribosyltransferase family. PyrR subfamily.</text>
</comment>